<sequence>MGMARDFNSAAKYEHRFWLQVLGDHGRFLHDALVPVEQEEIETAKYFINTFDRLLQRVETTDLIHLSMRADEEAKKIRQFKLDLIEKMLTGNVKIHFGPTFINHMVNEVEEYIRVLEYLKRGEVPPVFHELHHHTVWLLDAAGHAGAIQSNLDQVEKHLKAKSEKYMKHFEDFYLKAVEMTGYLRTNLTSFPALQRMNQEVSLEIQLFMKFLDELKELELTEQALGSFAPLMADHMFREECYYLSKVAEATSVNQPDCDPGKPRLIKD</sequence>
<protein>
    <recommendedName>
        <fullName evidence="3">DUF2935 domain-containing protein</fullName>
    </recommendedName>
</protein>
<dbReference type="Gene3D" id="1.20.1260.120">
    <property type="entry name" value="Protein of unknown function DUF2935"/>
    <property type="match status" value="1"/>
</dbReference>
<comment type="caution">
    <text evidence="1">The sequence shown here is derived from an EMBL/GenBank/DDBJ whole genome shotgun (WGS) entry which is preliminary data.</text>
</comment>
<evidence type="ECO:0000313" key="1">
    <source>
        <dbReference type="EMBL" id="GAM15879.1"/>
    </source>
</evidence>
<evidence type="ECO:0008006" key="3">
    <source>
        <dbReference type="Google" id="ProtNLM"/>
    </source>
</evidence>
<dbReference type="STRING" id="1321606.SAMD00020551_4050"/>
<dbReference type="EMBL" id="BASE01000098">
    <property type="protein sequence ID" value="GAM15879.1"/>
    <property type="molecule type" value="Genomic_DNA"/>
</dbReference>
<dbReference type="SUPFAM" id="SSF158430">
    <property type="entry name" value="Bacillus cereus metalloprotein-like"/>
    <property type="match status" value="2"/>
</dbReference>
<keyword evidence="2" id="KW-1185">Reference proteome</keyword>
<dbReference type="InterPro" id="IPR021328">
    <property type="entry name" value="CotB-like"/>
</dbReference>
<organism evidence="1 2">
    <name type="scientific">Mesobacillus selenatarsenatis (strain DSM 18680 / JCM 14380 / FERM P-15431 / SF-1)</name>
    <dbReference type="NCBI Taxonomy" id="1321606"/>
    <lineage>
        <taxon>Bacteria</taxon>
        <taxon>Bacillati</taxon>
        <taxon>Bacillota</taxon>
        <taxon>Bacilli</taxon>
        <taxon>Bacillales</taxon>
        <taxon>Bacillaceae</taxon>
        <taxon>Mesobacillus</taxon>
    </lineage>
</organism>
<name>A0A0A8X9F5_MESS1</name>
<evidence type="ECO:0000313" key="2">
    <source>
        <dbReference type="Proteomes" id="UP000031014"/>
    </source>
</evidence>
<dbReference type="Proteomes" id="UP000031014">
    <property type="component" value="Unassembled WGS sequence"/>
</dbReference>
<proteinExistence type="predicted"/>
<gene>
    <name evidence="1" type="ORF">SAMD00020551_4050</name>
</gene>
<reference evidence="1 2" key="1">
    <citation type="submission" date="2013-06" db="EMBL/GenBank/DDBJ databases">
        <title>Whole genome shotgun sequence of Bacillus selenatarsenatis SF-1.</title>
        <authorList>
            <person name="Kuroda M."/>
            <person name="Sei K."/>
            <person name="Yamashita M."/>
            <person name="Ike M."/>
        </authorList>
    </citation>
    <scope>NUCLEOTIDE SEQUENCE [LARGE SCALE GENOMIC DNA]</scope>
    <source>
        <strain evidence="1 2">SF-1</strain>
    </source>
</reference>
<dbReference type="AlphaFoldDB" id="A0A0A8X9F5"/>
<accession>A0A0A8X9F5</accession>
<dbReference type="Pfam" id="PF11155">
    <property type="entry name" value="DUF2935"/>
    <property type="match status" value="2"/>
</dbReference>